<dbReference type="AlphaFoldDB" id="A0A9P6G8W7"/>
<accession>A0A9P6G8W7</accession>
<gene>
    <name evidence="2" type="ORF">PMIN01_10952</name>
</gene>
<evidence type="ECO:0000313" key="3">
    <source>
        <dbReference type="Proteomes" id="UP000756921"/>
    </source>
</evidence>
<protein>
    <submittedName>
        <fullName evidence="2">Uncharacterized protein</fullName>
    </submittedName>
</protein>
<evidence type="ECO:0000256" key="1">
    <source>
        <dbReference type="SAM" id="MobiDB-lite"/>
    </source>
</evidence>
<feature type="region of interest" description="Disordered" evidence="1">
    <location>
        <begin position="175"/>
        <end position="237"/>
    </location>
</feature>
<dbReference type="OrthoDB" id="3794887at2759"/>
<evidence type="ECO:0000313" key="2">
    <source>
        <dbReference type="EMBL" id="KAF9730994.1"/>
    </source>
</evidence>
<feature type="compositionally biased region" description="Basic and acidic residues" evidence="1">
    <location>
        <begin position="177"/>
        <end position="190"/>
    </location>
</feature>
<keyword evidence="3" id="KW-1185">Reference proteome</keyword>
<dbReference type="EMBL" id="WJXW01000013">
    <property type="protein sequence ID" value="KAF9730994.1"/>
    <property type="molecule type" value="Genomic_DNA"/>
</dbReference>
<name>A0A9P6G8W7_9PLEO</name>
<feature type="compositionally biased region" description="Basic and acidic residues" evidence="1">
    <location>
        <begin position="198"/>
        <end position="211"/>
    </location>
</feature>
<dbReference type="Proteomes" id="UP000756921">
    <property type="component" value="Unassembled WGS sequence"/>
</dbReference>
<sequence>MATPRVLLSSAIAPEVNNWIPPSYARDHEKLVCVAKEIFAGDITGDDLEVHFHLAPLDIGAMTCTARLVPQFWNRGDYFTSDFTMTDELHLYAHIELRTESTILANTGRPTFYQSVMEPASFKAAMELLDMQPVFSQPHRSQGDSINQHQLGESVIPIGPLQPLDLSFWESPSTELEVAKRQPELENEPRKKSKRKTRAELKSESESEPIGRRTRASKPAYTRPIPEPALYPTLPVDATPENLLKDKEAYRSDNTRDEFLTTGRDISSFCKSRKDMIAKARLQAGKYGVVARKPCDHCESRKKSCRVFHPALYHEPFITNIWWKKSVGSLQTRCACCTAENKVQCNFCY</sequence>
<organism evidence="2 3">
    <name type="scientific">Paraphaeosphaeria minitans</name>
    <dbReference type="NCBI Taxonomy" id="565426"/>
    <lineage>
        <taxon>Eukaryota</taxon>
        <taxon>Fungi</taxon>
        <taxon>Dikarya</taxon>
        <taxon>Ascomycota</taxon>
        <taxon>Pezizomycotina</taxon>
        <taxon>Dothideomycetes</taxon>
        <taxon>Pleosporomycetidae</taxon>
        <taxon>Pleosporales</taxon>
        <taxon>Massarineae</taxon>
        <taxon>Didymosphaeriaceae</taxon>
        <taxon>Paraphaeosphaeria</taxon>
    </lineage>
</organism>
<proteinExistence type="predicted"/>
<comment type="caution">
    <text evidence="2">The sequence shown here is derived from an EMBL/GenBank/DDBJ whole genome shotgun (WGS) entry which is preliminary data.</text>
</comment>
<reference evidence="2" key="1">
    <citation type="journal article" date="2020" name="Mol. Plant Microbe Interact.">
        <title>Genome Sequence of the Biocontrol Agent Coniothyrium minitans strain Conio (IMI 134523).</title>
        <authorList>
            <person name="Patel D."/>
            <person name="Shittu T.A."/>
            <person name="Baroncelli R."/>
            <person name="Muthumeenakshi S."/>
            <person name="Osborne T.H."/>
            <person name="Janganan T.K."/>
            <person name="Sreenivasaprasad S."/>
        </authorList>
    </citation>
    <scope>NUCLEOTIDE SEQUENCE</scope>
    <source>
        <strain evidence="2">Conio</strain>
    </source>
</reference>